<dbReference type="EMBL" id="PXVC01000105">
    <property type="protein sequence ID" value="PSI00540.1"/>
    <property type="molecule type" value="Genomic_DNA"/>
</dbReference>
<feature type="region of interest" description="Disordered" evidence="1">
    <location>
        <begin position="1"/>
        <end position="23"/>
    </location>
</feature>
<name>A0A2P7EBF2_9SYNE</name>
<dbReference type="AlphaFoldDB" id="A0A2P7EBF2"/>
<proteinExistence type="predicted"/>
<gene>
    <name evidence="2" type="ORF">C7K08_12590</name>
</gene>
<protein>
    <submittedName>
        <fullName evidence="2">Uncharacterized protein</fullName>
    </submittedName>
</protein>
<comment type="caution">
    <text evidence="2">The sequence shown here is derived from an EMBL/GenBank/DDBJ whole genome shotgun (WGS) entry which is preliminary data.</text>
</comment>
<organism evidence="2 3">
    <name type="scientific">Synechococcus lacustris str. Tous</name>
    <dbReference type="NCBI Taxonomy" id="1910958"/>
    <lineage>
        <taxon>Bacteria</taxon>
        <taxon>Bacillati</taxon>
        <taxon>Cyanobacteriota</taxon>
        <taxon>Cyanophyceae</taxon>
        <taxon>Synechococcales</taxon>
        <taxon>Synechococcaceae</taxon>
        <taxon>Synechococcus</taxon>
    </lineage>
</organism>
<sequence>MSRAPNPEPISAHPSVVLPYGRPAKKRPSTHLMVCLHQDALEAVMAAMAAHGLTRSGAIHHLVRLGAGLKPLIP</sequence>
<dbReference type="Proteomes" id="UP000240206">
    <property type="component" value="Unassembled WGS sequence"/>
</dbReference>
<evidence type="ECO:0000313" key="3">
    <source>
        <dbReference type="Proteomes" id="UP000240206"/>
    </source>
</evidence>
<evidence type="ECO:0000256" key="1">
    <source>
        <dbReference type="SAM" id="MobiDB-lite"/>
    </source>
</evidence>
<reference evidence="3" key="1">
    <citation type="submission" date="2018-03" db="EMBL/GenBank/DDBJ databases">
        <title>Ecological and genomic features of two cosmopolitan and abundant freshwater picocyanobacteria.</title>
        <authorList>
            <person name="Cabello-Yeves P.J."/>
            <person name="Picazo A."/>
            <person name="Camacho A."/>
            <person name="Callieri C."/>
            <person name="Rosselli R."/>
            <person name="Roda-Garcia J."/>
            <person name="Coutinho F.H."/>
            <person name="Rodriguez-Valera F."/>
        </authorList>
    </citation>
    <scope>NUCLEOTIDE SEQUENCE [LARGE SCALE GENOMIC DNA]</scope>
    <source>
        <strain evidence="3">Tous</strain>
    </source>
</reference>
<keyword evidence="3" id="KW-1185">Reference proteome</keyword>
<evidence type="ECO:0000313" key="2">
    <source>
        <dbReference type="EMBL" id="PSI00540.1"/>
    </source>
</evidence>
<accession>A0A2P7EBF2</accession>